<evidence type="ECO:0000313" key="2">
    <source>
        <dbReference type="EMBL" id="KER27041.1"/>
    </source>
</evidence>
<organism evidence="2 3">
    <name type="scientific">Opisthorchis viverrini</name>
    <name type="common">Southeast Asian liver fluke</name>
    <dbReference type="NCBI Taxonomy" id="6198"/>
    <lineage>
        <taxon>Eukaryota</taxon>
        <taxon>Metazoa</taxon>
        <taxon>Spiralia</taxon>
        <taxon>Lophotrochozoa</taxon>
        <taxon>Platyhelminthes</taxon>
        <taxon>Trematoda</taxon>
        <taxon>Digenea</taxon>
        <taxon>Opisthorchiida</taxon>
        <taxon>Opisthorchiata</taxon>
        <taxon>Opisthorchiidae</taxon>
        <taxon>Opisthorchis</taxon>
    </lineage>
</organism>
<sequence length="150" mass="17502">MIHVFLTNGCARINTLRIFDDAGPRRPTDRRLLRTSCIHFHWPCLFTCVVWFSMNKKTITGQPIEPPDRTANRGQRSSPANSTYINTHVTLLNAQPLTHRYAQLHSPVTHWYLFYSAFIPDLDLNLSSNFHPQSVLRFVRCTKRLHRNVM</sequence>
<accession>A0A074ZJ74</accession>
<gene>
    <name evidence="2" type="ORF">T265_05810</name>
</gene>
<protein>
    <submittedName>
        <fullName evidence="2">Uncharacterized protein</fullName>
    </submittedName>
</protein>
<reference evidence="2 3" key="1">
    <citation type="submission" date="2013-11" db="EMBL/GenBank/DDBJ databases">
        <title>Opisthorchis viverrini - life in the bile duct.</title>
        <authorList>
            <person name="Young N.D."/>
            <person name="Nagarajan N."/>
            <person name="Lin S.J."/>
            <person name="Korhonen P.K."/>
            <person name="Jex A.R."/>
            <person name="Hall R.S."/>
            <person name="Safavi-Hemami H."/>
            <person name="Kaewkong W."/>
            <person name="Bertrand D."/>
            <person name="Gao S."/>
            <person name="Seet Q."/>
            <person name="Wongkham S."/>
            <person name="Teh B.T."/>
            <person name="Wongkham C."/>
            <person name="Intapan P.M."/>
            <person name="Maleewong W."/>
            <person name="Yang X."/>
            <person name="Hu M."/>
            <person name="Wang Z."/>
            <person name="Hofmann A."/>
            <person name="Sternberg P.W."/>
            <person name="Tan P."/>
            <person name="Wang J."/>
            <person name="Gasser R.B."/>
        </authorList>
    </citation>
    <scope>NUCLEOTIDE SEQUENCE [LARGE SCALE GENOMIC DNA]</scope>
</reference>
<name>A0A074ZJ74_OPIVI</name>
<evidence type="ECO:0000256" key="1">
    <source>
        <dbReference type="SAM" id="MobiDB-lite"/>
    </source>
</evidence>
<keyword evidence="3" id="KW-1185">Reference proteome</keyword>
<dbReference type="KEGG" id="ovi:T265_05810"/>
<proteinExistence type="predicted"/>
<dbReference type="GeneID" id="20319992"/>
<feature type="region of interest" description="Disordered" evidence="1">
    <location>
        <begin position="62"/>
        <end position="81"/>
    </location>
</feature>
<dbReference type="AlphaFoldDB" id="A0A074ZJ74"/>
<dbReference type="EMBL" id="KL596732">
    <property type="protein sequence ID" value="KER27041.1"/>
    <property type="molecule type" value="Genomic_DNA"/>
</dbReference>
<evidence type="ECO:0000313" key="3">
    <source>
        <dbReference type="Proteomes" id="UP000054324"/>
    </source>
</evidence>
<dbReference type="Proteomes" id="UP000054324">
    <property type="component" value="Unassembled WGS sequence"/>
</dbReference>
<dbReference type="RefSeq" id="XP_009169181.1">
    <property type="nucleotide sequence ID" value="XM_009170917.1"/>
</dbReference>
<feature type="compositionally biased region" description="Polar residues" evidence="1">
    <location>
        <begin position="72"/>
        <end position="81"/>
    </location>
</feature>
<dbReference type="CTD" id="20319992"/>